<evidence type="ECO:0000313" key="16">
    <source>
        <dbReference type="EMBL" id="TCP09136.1"/>
    </source>
</evidence>
<dbReference type="Proteomes" id="UP000829756">
    <property type="component" value="Chromosome"/>
</dbReference>
<proteinExistence type="inferred from homology"/>
<dbReference type="SFLD" id="SFLDF00046">
    <property type="entry name" value="beta-phosphoglucomutase"/>
    <property type="match status" value="1"/>
</dbReference>
<evidence type="ECO:0000256" key="8">
    <source>
        <dbReference type="ARBA" id="ARBA00023277"/>
    </source>
</evidence>
<dbReference type="Pfam" id="PF00702">
    <property type="entry name" value="Hydrolase"/>
    <property type="match status" value="1"/>
</dbReference>
<keyword evidence="3" id="KW-0963">Cytoplasm</keyword>
<evidence type="ECO:0000256" key="5">
    <source>
        <dbReference type="ARBA" id="ARBA00022723"/>
    </source>
</evidence>
<comment type="similarity">
    <text evidence="2">Belongs to the HAD-like hydrolase superfamily. CbbY/CbbZ/Gph/YieH family.</text>
</comment>
<dbReference type="EMBL" id="SLXE01000004">
    <property type="protein sequence ID" value="TCP09136.1"/>
    <property type="molecule type" value="Genomic_DNA"/>
</dbReference>
<dbReference type="SFLD" id="SFLDG01129">
    <property type="entry name" value="C1.5:_HAD__Beta-PGM__Phosphata"/>
    <property type="match status" value="1"/>
</dbReference>
<dbReference type="SFLD" id="SFLDS00003">
    <property type="entry name" value="Haloacid_Dehalogenase"/>
    <property type="match status" value="1"/>
</dbReference>
<dbReference type="AlphaFoldDB" id="A0AAE9GY61"/>
<evidence type="ECO:0000256" key="7">
    <source>
        <dbReference type="ARBA" id="ARBA00023235"/>
    </source>
</evidence>
<dbReference type="SFLD" id="SFLDG01135">
    <property type="entry name" value="C1.5.6:_HAD__Beta-PGM__Phospha"/>
    <property type="match status" value="1"/>
</dbReference>
<dbReference type="PANTHER" id="PTHR46193">
    <property type="entry name" value="6-PHOSPHOGLUCONATE PHOSPHATASE"/>
    <property type="match status" value="1"/>
</dbReference>
<dbReference type="GO" id="GO:0000287">
    <property type="term" value="F:magnesium ion binding"/>
    <property type="evidence" value="ECO:0007669"/>
    <property type="project" value="InterPro"/>
</dbReference>
<dbReference type="InterPro" id="IPR010976">
    <property type="entry name" value="B-phosphoglucomutase_hydrolase"/>
</dbReference>
<dbReference type="InterPro" id="IPR023198">
    <property type="entry name" value="PGP-like_dom2"/>
</dbReference>
<gene>
    <name evidence="17" type="primary">pgmB</name>
    <name evidence="16" type="ORF">EV680_1041</name>
    <name evidence="17" type="ORF">LVJ78_10005</name>
</gene>
<evidence type="ECO:0000256" key="15">
    <source>
        <dbReference type="PIRSR" id="PIRSR610972-4"/>
    </source>
</evidence>
<keyword evidence="8" id="KW-0119">Carbohydrate metabolism</keyword>
<dbReference type="NCBIfam" id="TIGR01509">
    <property type="entry name" value="HAD-SF-IA-v3"/>
    <property type="match status" value="1"/>
</dbReference>
<name>A0AAE9GY61_9NEIS</name>
<feature type="binding site" evidence="13">
    <location>
        <position position="78"/>
    </location>
    <ligand>
        <name>substrate</name>
    </ligand>
</feature>
<feature type="binding site" evidence="14">
    <location>
        <position position="11"/>
    </location>
    <ligand>
        <name>Mg(2+)</name>
        <dbReference type="ChEBI" id="CHEBI:18420"/>
    </ligand>
</feature>
<dbReference type="InterPro" id="IPR036412">
    <property type="entry name" value="HAD-like_sf"/>
</dbReference>
<dbReference type="InterPro" id="IPR010972">
    <property type="entry name" value="Beta-PGM"/>
</dbReference>
<evidence type="ECO:0000256" key="14">
    <source>
        <dbReference type="PIRSR" id="PIRSR610972-3"/>
    </source>
</evidence>
<protein>
    <recommendedName>
        <fullName evidence="11">Beta-phosphoglucomutase</fullName>
        <ecNumber evidence="10">5.4.2.6</ecNumber>
    </recommendedName>
</protein>
<dbReference type="FunFam" id="1.10.150.240:FF:000010">
    <property type="entry name" value="Beta-phosphoglucomutase"/>
    <property type="match status" value="1"/>
</dbReference>
<keyword evidence="5 14" id="KW-0479">Metal-binding</keyword>
<evidence type="ECO:0000256" key="13">
    <source>
        <dbReference type="PIRSR" id="PIRSR610972-2"/>
    </source>
</evidence>
<dbReference type="CDD" id="cd02598">
    <property type="entry name" value="HAD_BPGM"/>
    <property type="match status" value="1"/>
</dbReference>
<feature type="binding site" evidence="14">
    <location>
        <position position="171"/>
    </location>
    <ligand>
        <name>Mg(2+)</name>
        <dbReference type="ChEBI" id="CHEBI:18420"/>
    </ligand>
</feature>
<evidence type="ECO:0000256" key="11">
    <source>
        <dbReference type="ARBA" id="ARBA00044991"/>
    </source>
</evidence>
<dbReference type="InterPro" id="IPR051600">
    <property type="entry name" value="Beta-PGM-like"/>
</dbReference>
<dbReference type="GO" id="GO:0005975">
    <property type="term" value="P:carbohydrate metabolic process"/>
    <property type="evidence" value="ECO:0007669"/>
    <property type="project" value="InterPro"/>
</dbReference>
<dbReference type="RefSeq" id="WP_132952768.1">
    <property type="nucleotide sequence ID" value="NZ_CALJUB010000110.1"/>
</dbReference>
<dbReference type="SUPFAM" id="SSF56784">
    <property type="entry name" value="HAD-like"/>
    <property type="match status" value="1"/>
</dbReference>
<comment type="catalytic activity">
    <reaction evidence="9">
        <text>beta-D-glucose 1-phosphate = beta-D-glucose 6-phosphate</text>
        <dbReference type="Rhea" id="RHEA:20113"/>
        <dbReference type="ChEBI" id="CHEBI:57684"/>
        <dbReference type="ChEBI" id="CHEBI:58247"/>
        <dbReference type="EC" id="5.4.2.6"/>
    </reaction>
</comment>
<feature type="binding site" evidence="13">
    <location>
        <position position="52"/>
    </location>
    <ligand>
        <name>substrate</name>
    </ligand>
</feature>
<dbReference type="Gene3D" id="1.10.150.240">
    <property type="entry name" value="Putative phosphatase, domain 2"/>
    <property type="match status" value="1"/>
</dbReference>
<feature type="site" description="Important for catalytic activity and assists the phosphoryl transfer reaction to Asp8 by balancing charge and orienting the reacting groups" evidence="15">
    <location>
        <position position="147"/>
    </location>
</feature>
<feature type="binding site" evidence="13">
    <location>
        <begin position="44"/>
        <end position="49"/>
    </location>
    <ligand>
        <name>substrate</name>
    </ligand>
</feature>
<dbReference type="PANTHER" id="PTHR46193:SF18">
    <property type="entry name" value="HEXITOL PHOSPHATASE B"/>
    <property type="match status" value="1"/>
</dbReference>
<feature type="binding site" evidence="14">
    <location>
        <position position="9"/>
    </location>
    <ligand>
        <name>Mg(2+)</name>
        <dbReference type="ChEBI" id="CHEBI:18420"/>
    </ligand>
</feature>
<dbReference type="InterPro" id="IPR006439">
    <property type="entry name" value="HAD-SF_hydro_IA"/>
</dbReference>
<evidence type="ECO:0000256" key="3">
    <source>
        <dbReference type="ARBA" id="ARBA00022490"/>
    </source>
</evidence>
<feature type="active site" description="Nucleophile" evidence="12">
    <location>
        <position position="9"/>
    </location>
</feature>
<keyword evidence="18" id="KW-1185">Reference proteome</keyword>
<reference evidence="16 18" key="1">
    <citation type="submission" date="2019-03" db="EMBL/GenBank/DDBJ databases">
        <title>Genomic Encyclopedia of Type Strains, Phase IV (KMG-IV): sequencing the most valuable type-strain genomes for metagenomic binning, comparative biology and taxonomic classification.</title>
        <authorList>
            <person name="Goeker M."/>
        </authorList>
    </citation>
    <scope>NUCLEOTIDE SEQUENCE [LARGE SCALE GENOMIC DNA]</scope>
    <source>
        <strain evidence="16 18">DSM 17474</strain>
    </source>
</reference>
<organism evidence="17 19">
    <name type="scientific">Uruburuella suis</name>
    <dbReference type="NCBI Taxonomy" id="252130"/>
    <lineage>
        <taxon>Bacteria</taxon>
        <taxon>Pseudomonadati</taxon>
        <taxon>Pseudomonadota</taxon>
        <taxon>Betaproteobacteria</taxon>
        <taxon>Neisseriales</taxon>
        <taxon>Neisseriaceae</taxon>
        <taxon>Uruburuella</taxon>
    </lineage>
</organism>
<keyword evidence="6 14" id="KW-0460">Magnesium</keyword>
<dbReference type="GO" id="GO:0005737">
    <property type="term" value="C:cytoplasm"/>
    <property type="evidence" value="ECO:0007669"/>
    <property type="project" value="UniProtKB-SubCell"/>
</dbReference>
<evidence type="ECO:0000256" key="4">
    <source>
        <dbReference type="ARBA" id="ARBA00022553"/>
    </source>
</evidence>
<dbReference type="GO" id="GO:0008801">
    <property type="term" value="F:beta-phosphoglucomutase activity"/>
    <property type="evidence" value="ECO:0007669"/>
    <property type="project" value="UniProtKB-EC"/>
</dbReference>
<dbReference type="EC" id="5.4.2.6" evidence="10"/>
<evidence type="ECO:0000256" key="9">
    <source>
        <dbReference type="ARBA" id="ARBA00044926"/>
    </source>
</evidence>
<dbReference type="Proteomes" id="UP000294721">
    <property type="component" value="Unassembled WGS sequence"/>
</dbReference>
<evidence type="ECO:0000313" key="18">
    <source>
        <dbReference type="Proteomes" id="UP000294721"/>
    </source>
</evidence>
<evidence type="ECO:0000313" key="19">
    <source>
        <dbReference type="Proteomes" id="UP000829756"/>
    </source>
</evidence>
<accession>A0AAE9GY61</accession>
<keyword evidence="4" id="KW-0597">Phosphoprotein</keyword>
<dbReference type="NCBIfam" id="TIGR01990">
    <property type="entry name" value="bPGM"/>
    <property type="match status" value="1"/>
</dbReference>
<reference evidence="17" key="3">
    <citation type="journal article" date="2022" name="Res Sq">
        <title>Evolution of multicellular longitudinally dividing oral cavity symbionts (Neisseriaceae).</title>
        <authorList>
            <person name="Nyongesa S."/>
            <person name="Weber P."/>
            <person name="Bernet E."/>
            <person name="Pullido F."/>
            <person name="Nieckarz M."/>
            <person name="Delaby M."/>
            <person name="Nieves C."/>
            <person name="Viehboeck T."/>
            <person name="Krause N."/>
            <person name="Rivera-Millot A."/>
            <person name="Nakamura A."/>
            <person name="Vischer N."/>
            <person name="VanNieuwenhze M."/>
            <person name="Brun Y."/>
            <person name="Cava F."/>
            <person name="Bulgheresi S."/>
            <person name="Veyrier F."/>
        </authorList>
    </citation>
    <scope>NUCLEOTIDE SEQUENCE</scope>
    <source>
        <strain evidence="17">1258/02</strain>
    </source>
</reference>
<dbReference type="InterPro" id="IPR023214">
    <property type="entry name" value="HAD_sf"/>
</dbReference>
<evidence type="ECO:0000256" key="12">
    <source>
        <dbReference type="PIRSR" id="PIRSR610972-1"/>
    </source>
</evidence>
<feature type="binding site" evidence="14">
    <location>
        <position position="172"/>
    </location>
    <ligand>
        <name>Mg(2+)</name>
        <dbReference type="ChEBI" id="CHEBI:18420"/>
    </ligand>
</feature>
<feature type="binding site" evidence="13">
    <location>
        <position position="147"/>
    </location>
    <ligand>
        <name>substrate</name>
    </ligand>
</feature>
<dbReference type="KEGG" id="usu:LVJ78_10005"/>
<comment type="subcellular location">
    <subcellularLocation>
        <location evidence="1">Cytoplasm</location>
    </subcellularLocation>
</comment>
<sequence>MTFQAVLFDLDGVITDTAEYHYRAWKKLAGELGIEIDRSFNEQLKGVSREDSLKRILAFGGKEGEIGAEEFARLAERKNDSYIEMIAAITPDDVFPGILPLLEALQAAGKKIALASASKNGPFLLEKMGLTRFFGAIADPGAVAHSKPAPDIFLAAAKGVGTNIRACLGIEDALAGVQAIKAAGALPVGVGRAQDLGDDIAIVAGTAELTLAYLEEVWRQAQR</sequence>
<evidence type="ECO:0000256" key="2">
    <source>
        <dbReference type="ARBA" id="ARBA00006171"/>
    </source>
</evidence>
<dbReference type="Gene3D" id="3.40.50.1000">
    <property type="entry name" value="HAD superfamily/HAD-like"/>
    <property type="match status" value="1"/>
</dbReference>
<evidence type="ECO:0000256" key="10">
    <source>
        <dbReference type="ARBA" id="ARBA00044968"/>
    </source>
</evidence>
<comment type="cofactor">
    <cofactor evidence="14">
        <name>Mg(2+)</name>
        <dbReference type="ChEBI" id="CHEBI:18420"/>
    </cofactor>
    <text evidence="14">Binds 2 magnesium ions per subunit.</text>
</comment>
<evidence type="ECO:0000256" key="1">
    <source>
        <dbReference type="ARBA" id="ARBA00004496"/>
    </source>
</evidence>
<evidence type="ECO:0000256" key="6">
    <source>
        <dbReference type="ARBA" id="ARBA00022842"/>
    </source>
</evidence>
<dbReference type="NCBIfam" id="TIGR02009">
    <property type="entry name" value="PGMB-YQAB-SF"/>
    <property type="match status" value="1"/>
</dbReference>
<feature type="site" description="Important for catalytic activity and assists the phosphoryl transfer reaction to Asp8 by balancing charge and orienting the reacting groups" evidence="15">
    <location>
        <position position="116"/>
    </location>
</feature>
<evidence type="ECO:0000313" key="17">
    <source>
        <dbReference type="EMBL" id="UOO79016.1"/>
    </source>
</evidence>
<feature type="active site" description="Proton donor/acceptor" evidence="12">
    <location>
        <position position="11"/>
    </location>
</feature>
<feature type="binding site" evidence="13">
    <location>
        <position position="25"/>
    </location>
    <ligand>
        <name>substrate</name>
    </ligand>
</feature>
<reference evidence="17" key="2">
    <citation type="submission" date="2021-12" db="EMBL/GenBank/DDBJ databases">
        <authorList>
            <person name="Veyrier F.J."/>
        </authorList>
    </citation>
    <scope>NUCLEOTIDE SEQUENCE</scope>
    <source>
        <strain evidence="17">1258/02</strain>
    </source>
</reference>
<keyword evidence="7 17" id="KW-0413">Isomerase</keyword>
<dbReference type="EMBL" id="CP091507">
    <property type="protein sequence ID" value="UOO79016.1"/>
    <property type="molecule type" value="Genomic_DNA"/>
</dbReference>
<feature type="binding site" evidence="13">
    <location>
        <begin position="9"/>
        <end position="11"/>
    </location>
    <ligand>
        <name>substrate</name>
    </ligand>
</feature>
<feature type="binding site" evidence="13">
    <location>
        <begin position="116"/>
        <end position="120"/>
    </location>
    <ligand>
        <name>substrate</name>
    </ligand>
</feature>